<accession>A0AA39FBY7</accession>
<organism evidence="5 6">
    <name type="scientific">Microctonus hyperodae</name>
    <name type="common">Parasitoid wasp</name>
    <dbReference type="NCBI Taxonomy" id="165561"/>
    <lineage>
        <taxon>Eukaryota</taxon>
        <taxon>Metazoa</taxon>
        <taxon>Ecdysozoa</taxon>
        <taxon>Arthropoda</taxon>
        <taxon>Hexapoda</taxon>
        <taxon>Insecta</taxon>
        <taxon>Pterygota</taxon>
        <taxon>Neoptera</taxon>
        <taxon>Endopterygota</taxon>
        <taxon>Hymenoptera</taxon>
        <taxon>Apocrita</taxon>
        <taxon>Ichneumonoidea</taxon>
        <taxon>Braconidae</taxon>
        <taxon>Euphorinae</taxon>
        <taxon>Microctonus</taxon>
    </lineage>
</organism>
<evidence type="ECO:0000256" key="3">
    <source>
        <dbReference type="ARBA" id="ARBA00022839"/>
    </source>
</evidence>
<reference evidence="5" key="1">
    <citation type="journal article" date="2023" name="bioRxiv">
        <title>Scaffold-level genome assemblies of two parasitoid biocontrol wasps reveal the parthenogenesis mechanism and an associated novel virus.</title>
        <authorList>
            <person name="Inwood S."/>
            <person name="Skelly J."/>
            <person name="Guhlin J."/>
            <person name="Harrop T."/>
            <person name="Goldson S."/>
            <person name="Dearden P."/>
        </authorList>
    </citation>
    <scope>NUCLEOTIDE SEQUENCE</scope>
    <source>
        <strain evidence="5">Lincoln</strain>
        <tissue evidence="5">Whole body</tissue>
    </source>
</reference>
<keyword evidence="3" id="KW-0269">Exonuclease</keyword>
<dbReference type="InterPro" id="IPR012337">
    <property type="entry name" value="RNaseH-like_sf"/>
</dbReference>
<dbReference type="Gene3D" id="3.30.420.10">
    <property type="entry name" value="Ribonuclease H-like superfamily/Ribonuclease H"/>
    <property type="match status" value="1"/>
</dbReference>
<evidence type="ECO:0000256" key="2">
    <source>
        <dbReference type="ARBA" id="ARBA00022801"/>
    </source>
</evidence>
<name>A0AA39FBY7_MICHY</name>
<keyword evidence="6" id="KW-1185">Reference proteome</keyword>
<dbReference type="InterPro" id="IPR036397">
    <property type="entry name" value="RNaseH_sf"/>
</dbReference>
<dbReference type="AlphaFoldDB" id="A0AA39FBY7"/>
<dbReference type="GO" id="GO:0003676">
    <property type="term" value="F:nucleic acid binding"/>
    <property type="evidence" value="ECO:0007669"/>
    <property type="project" value="InterPro"/>
</dbReference>
<feature type="domain" description="Mutator-like transposase" evidence="4">
    <location>
        <begin position="1"/>
        <end position="128"/>
    </location>
</feature>
<keyword evidence="2" id="KW-0378">Hydrolase</keyword>
<proteinExistence type="predicted"/>
<dbReference type="EMBL" id="JAQQBR010001832">
    <property type="protein sequence ID" value="KAK0166663.1"/>
    <property type="molecule type" value="Genomic_DNA"/>
</dbReference>
<evidence type="ECO:0000313" key="6">
    <source>
        <dbReference type="Proteomes" id="UP001168972"/>
    </source>
</evidence>
<keyword evidence="1" id="KW-0540">Nuclease</keyword>
<protein>
    <recommendedName>
        <fullName evidence="4">Mutator-like transposase domain-containing protein</fullName>
    </recommendedName>
</protein>
<dbReference type="Proteomes" id="UP001168972">
    <property type="component" value="Unassembled WGS sequence"/>
</dbReference>
<dbReference type="InterPro" id="IPR049012">
    <property type="entry name" value="Mutator_transp_dom"/>
</dbReference>
<sequence>MGWSKRGNGRSYNSLNGYATIIAFLSGKILDYADRIRKCMHCEKGRKVDDHDCRKNFNGSAKAMEADAGAALMNENKVLKETNLAARVLIGDHDSSTIAAFSVYINPTRIIDVQASVHTGLKNIRGDLYLRGNKILSIPLKDALQSFRQFLNLSSKPCLLVAHNENFDKSHLLRAILKCSLVESFNIIAGFSDSLPLFKNHFGSNKTPGEHKLSTLAVKHLNVKLDDQFHEALYDVKILEQLVSLTNEDHLFESSKSYNACLTHITKLNITASTMQHLSPLKGIISDRILEKMASVGIKYEDLLRIYQTK</sequence>
<dbReference type="PANTHER" id="PTHR30231:SF4">
    <property type="entry name" value="PROTEIN NEN2"/>
    <property type="match status" value="1"/>
</dbReference>
<reference evidence="5" key="2">
    <citation type="submission" date="2023-03" db="EMBL/GenBank/DDBJ databases">
        <authorList>
            <person name="Inwood S.N."/>
            <person name="Skelly J.G."/>
            <person name="Guhlin J."/>
            <person name="Harrop T.W.R."/>
            <person name="Goldson S.G."/>
            <person name="Dearden P.K."/>
        </authorList>
    </citation>
    <scope>NUCLEOTIDE SEQUENCE</scope>
    <source>
        <strain evidence="5">Lincoln</strain>
        <tissue evidence="5">Whole body</tissue>
    </source>
</reference>
<gene>
    <name evidence="5" type="ORF">PV327_004155</name>
</gene>
<dbReference type="SUPFAM" id="SSF53098">
    <property type="entry name" value="Ribonuclease H-like"/>
    <property type="match status" value="1"/>
</dbReference>
<comment type="caution">
    <text evidence="5">The sequence shown here is derived from an EMBL/GenBank/DDBJ whole genome shotgun (WGS) entry which is preliminary data.</text>
</comment>
<evidence type="ECO:0000259" key="4">
    <source>
        <dbReference type="Pfam" id="PF20700"/>
    </source>
</evidence>
<dbReference type="GO" id="GO:0008408">
    <property type="term" value="F:3'-5' exonuclease activity"/>
    <property type="evidence" value="ECO:0007669"/>
    <property type="project" value="TreeGrafter"/>
</dbReference>
<dbReference type="CDD" id="cd06127">
    <property type="entry name" value="DEDDh"/>
    <property type="match status" value="1"/>
</dbReference>
<dbReference type="Pfam" id="PF20700">
    <property type="entry name" value="Mutator"/>
    <property type="match status" value="1"/>
</dbReference>
<dbReference type="PANTHER" id="PTHR30231">
    <property type="entry name" value="DNA POLYMERASE III SUBUNIT EPSILON"/>
    <property type="match status" value="1"/>
</dbReference>
<evidence type="ECO:0000256" key="1">
    <source>
        <dbReference type="ARBA" id="ARBA00022722"/>
    </source>
</evidence>
<evidence type="ECO:0000313" key="5">
    <source>
        <dbReference type="EMBL" id="KAK0166663.1"/>
    </source>
</evidence>